<name>A0A4R3MR74_9FIRM</name>
<dbReference type="AlphaFoldDB" id="A0A4R3MR74"/>
<protein>
    <recommendedName>
        <fullName evidence="3">YqzL-like protein</fullName>
    </recommendedName>
</protein>
<dbReference type="RefSeq" id="WP_165878500.1">
    <property type="nucleotide sequence ID" value="NZ_SMAL01000003.1"/>
</dbReference>
<evidence type="ECO:0000313" key="1">
    <source>
        <dbReference type="EMBL" id="TCT15661.1"/>
    </source>
</evidence>
<organism evidence="1 2">
    <name type="scientific">Natranaerovirga pectinivora</name>
    <dbReference type="NCBI Taxonomy" id="682400"/>
    <lineage>
        <taxon>Bacteria</taxon>
        <taxon>Bacillati</taxon>
        <taxon>Bacillota</taxon>
        <taxon>Clostridia</taxon>
        <taxon>Lachnospirales</taxon>
        <taxon>Natranaerovirgaceae</taxon>
        <taxon>Natranaerovirga</taxon>
    </lineage>
</organism>
<comment type="caution">
    <text evidence="1">The sequence shown here is derived from an EMBL/GenBank/DDBJ whole genome shotgun (WGS) entry which is preliminary data.</text>
</comment>
<reference evidence="1 2" key="1">
    <citation type="submission" date="2019-03" db="EMBL/GenBank/DDBJ databases">
        <title>Genomic Encyclopedia of Type Strains, Phase IV (KMG-IV): sequencing the most valuable type-strain genomes for metagenomic binning, comparative biology and taxonomic classification.</title>
        <authorList>
            <person name="Goeker M."/>
        </authorList>
    </citation>
    <scope>NUCLEOTIDE SEQUENCE [LARGE SCALE GENOMIC DNA]</scope>
    <source>
        <strain evidence="1 2">DSM 24629</strain>
    </source>
</reference>
<accession>A0A4R3MR74</accession>
<dbReference type="EMBL" id="SMAL01000003">
    <property type="protein sequence ID" value="TCT15661.1"/>
    <property type="molecule type" value="Genomic_DNA"/>
</dbReference>
<keyword evidence="2" id="KW-1185">Reference proteome</keyword>
<evidence type="ECO:0000313" key="2">
    <source>
        <dbReference type="Proteomes" id="UP000294902"/>
    </source>
</evidence>
<proteinExistence type="predicted"/>
<evidence type="ECO:0008006" key="3">
    <source>
        <dbReference type="Google" id="ProtNLM"/>
    </source>
</evidence>
<sequence length="50" mass="6014">MLVNSFWEIFKNTGNIEAFISYSEFRKNHKTKSEIDNKVEVVYKEERKSV</sequence>
<gene>
    <name evidence="1" type="ORF">EDC18_103371</name>
</gene>
<dbReference type="Proteomes" id="UP000294902">
    <property type="component" value="Unassembled WGS sequence"/>
</dbReference>